<reference evidence="2" key="1">
    <citation type="journal article" date="2013" name="PLoS ONE">
        <title>Metagenomic insights into the carbohydrate-active enzymes carried by the microorganisms adhering to solid digesta in the rumen of cows.</title>
        <authorList>
            <person name="Wang L."/>
            <person name="Hatem A."/>
            <person name="Catalyurek U.V."/>
            <person name="Morrison M."/>
            <person name="Yu Z."/>
        </authorList>
    </citation>
    <scope>NUCLEOTIDE SEQUENCE</scope>
</reference>
<accession>W0FQ58</accession>
<evidence type="ECO:0000313" key="2">
    <source>
        <dbReference type="EMBL" id="AHF25629.1"/>
    </source>
</evidence>
<dbReference type="InterPro" id="IPR046240">
    <property type="entry name" value="DUF6273"/>
</dbReference>
<proteinExistence type="predicted"/>
<feature type="domain" description="DUF6273" evidence="1">
    <location>
        <begin position="223"/>
        <end position="389"/>
    </location>
</feature>
<protein>
    <recommendedName>
        <fullName evidence="1">DUF6273 domain-containing protein</fullName>
    </recommendedName>
</protein>
<name>W0FQ58_9BACT</name>
<evidence type="ECO:0000259" key="1">
    <source>
        <dbReference type="Pfam" id="PF19789"/>
    </source>
</evidence>
<organism evidence="2">
    <name type="scientific">uncultured bacterium Contigcl_24</name>
    <dbReference type="NCBI Taxonomy" id="1393668"/>
    <lineage>
        <taxon>Bacteria</taxon>
        <taxon>environmental samples</taxon>
    </lineage>
</organism>
<sequence length="395" mass="43423">MKRTVLALLMISILLFVSFGTGESFENLVVPVSMGEFLGRYPDEEIVNEDGSVTEVYSGITQELLDGFTDFVRDKTARLLKDQKEAASEEEAFVLTGTIKADRLGVALPFEYHYDSGEMKITYPAGTVDERTNTAREQFEKMKSMADAGLYDDAARAYLMIPDSGCYKPAAELAAASEGVQHAIRRSNLKIAGSHVFFGSYEQDNDPDNGPEPIEWIVLDTQEGKSLLISRYALDAGAYHTEYTPVTWETCALRAWLNNDFLNTAFAGEEQQAILKAAVENSPGQGYDEYETDGGNSTQDSVFLLSYEEAWRLFPTDEARRCIPTAYAAGRGVWLSTGNLADGETACAWWLRSPGGLQGCAIRVRGDGCLGSSFADDRDPGVRPVIWVSLSSDVF</sequence>
<dbReference type="AlphaFoldDB" id="W0FQ58"/>
<dbReference type="EMBL" id="KC246844">
    <property type="protein sequence ID" value="AHF25629.1"/>
    <property type="molecule type" value="Genomic_DNA"/>
</dbReference>
<dbReference type="Pfam" id="PF19789">
    <property type="entry name" value="DUF6273"/>
    <property type="match status" value="1"/>
</dbReference>